<evidence type="ECO:0000256" key="4">
    <source>
        <dbReference type="ARBA" id="ARBA00022729"/>
    </source>
</evidence>
<dbReference type="OrthoDB" id="8936120at2759"/>
<accession>A0A7K9BWP0</accession>
<evidence type="ECO:0000256" key="6">
    <source>
        <dbReference type="ARBA" id="ARBA00022989"/>
    </source>
</evidence>
<gene>
    <name evidence="12" type="primary">Ha1f_0</name>
    <name evidence="12" type="ORF">PSIHAE_R13004</name>
</gene>
<reference evidence="12 13" key="1">
    <citation type="submission" date="2019-09" db="EMBL/GenBank/DDBJ databases">
        <title>Bird 10,000 Genomes (B10K) Project - Family phase.</title>
        <authorList>
            <person name="Zhang G."/>
        </authorList>
    </citation>
    <scope>NUCLEOTIDE SEQUENCE [LARGE SCALE GENOMIC DNA]</scope>
    <source>
        <strain evidence="12">B10K-DU-001-24</strain>
        <tissue evidence="12">Muscle</tissue>
    </source>
</reference>
<keyword evidence="7" id="KW-0472">Membrane</keyword>
<keyword evidence="6" id="KW-1133">Transmembrane helix</keyword>
<dbReference type="GO" id="GO:0009897">
    <property type="term" value="C:external side of plasma membrane"/>
    <property type="evidence" value="ECO:0007669"/>
    <property type="project" value="TreeGrafter"/>
</dbReference>
<dbReference type="InterPro" id="IPR001039">
    <property type="entry name" value="MHC_I_a_a1/a2"/>
</dbReference>
<evidence type="ECO:0000313" key="12">
    <source>
        <dbReference type="EMBL" id="NXG44129.1"/>
    </source>
</evidence>
<dbReference type="InterPro" id="IPR050208">
    <property type="entry name" value="MHC_class-I_related"/>
</dbReference>
<dbReference type="PRINTS" id="PR01638">
    <property type="entry name" value="MHCCLASSI"/>
</dbReference>
<sequence>PACAPGAQTLQRMTGCDLLADGSIRGYDQHAIDGRDFIAFDWATKTFTAADAAAVVTKRDWEKDETEAERIEGYVEETCTEFLKKYLSYGQAELERKESPEVRVWGREGQGSLTLWCRAS</sequence>
<dbReference type="Proteomes" id="UP000574528">
    <property type="component" value="Unassembled WGS sequence"/>
</dbReference>
<evidence type="ECO:0000256" key="7">
    <source>
        <dbReference type="ARBA" id="ARBA00023136"/>
    </source>
</evidence>
<dbReference type="GO" id="GO:0006955">
    <property type="term" value="P:immune response"/>
    <property type="evidence" value="ECO:0007669"/>
    <property type="project" value="TreeGrafter"/>
</dbReference>
<dbReference type="GO" id="GO:0002474">
    <property type="term" value="P:antigen processing and presentation of peptide antigen via MHC class I"/>
    <property type="evidence" value="ECO:0007669"/>
    <property type="project" value="UniProtKB-KW"/>
</dbReference>
<dbReference type="GO" id="GO:0042612">
    <property type="term" value="C:MHC class I protein complex"/>
    <property type="evidence" value="ECO:0007669"/>
    <property type="project" value="UniProtKB-KW"/>
</dbReference>
<evidence type="ECO:0000313" key="13">
    <source>
        <dbReference type="Proteomes" id="UP000574528"/>
    </source>
</evidence>
<dbReference type="InterPro" id="IPR011162">
    <property type="entry name" value="MHC_I/II-like_Ag-recog"/>
</dbReference>
<dbReference type="Gene3D" id="3.30.500.10">
    <property type="entry name" value="MHC class I-like antigen recognition-like"/>
    <property type="match status" value="1"/>
</dbReference>
<comment type="caution">
    <text evidence="12">The sequence shown here is derived from an EMBL/GenBank/DDBJ whole genome shotgun (WGS) entry which is preliminary data.</text>
</comment>
<organism evidence="12 13">
    <name type="scientific">Psilopogon haemacephalus</name>
    <name type="common">coppersmith barbet</name>
    <dbReference type="NCBI Taxonomy" id="2585815"/>
    <lineage>
        <taxon>Eukaryota</taxon>
        <taxon>Metazoa</taxon>
        <taxon>Chordata</taxon>
        <taxon>Craniata</taxon>
        <taxon>Vertebrata</taxon>
        <taxon>Euteleostomi</taxon>
        <taxon>Archelosauria</taxon>
        <taxon>Archosauria</taxon>
        <taxon>Dinosauria</taxon>
        <taxon>Saurischia</taxon>
        <taxon>Theropoda</taxon>
        <taxon>Coelurosauria</taxon>
        <taxon>Aves</taxon>
        <taxon>Neognathae</taxon>
        <taxon>Neoaves</taxon>
        <taxon>Telluraves</taxon>
        <taxon>Coraciimorphae</taxon>
        <taxon>Piciformes</taxon>
        <taxon>Megalaimidae</taxon>
        <taxon>Psilopogon</taxon>
    </lineage>
</organism>
<keyword evidence="9" id="KW-0325">Glycoprotein</keyword>
<keyword evidence="2" id="KW-0490">MHC I</keyword>
<dbReference type="InterPro" id="IPR037055">
    <property type="entry name" value="MHC_I-like_Ag-recog_sf"/>
</dbReference>
<dbReference type="AlphaFoldDB" id="A0A7K9BWP0"/>
<evidence type="ECO:0000256" key="3">
    <source>
        <dbReference type="ARBA" id="ARBA00022692"/>
    </source>
</evidence>
<evidence type="ECO:0000259" key="11">
    <source>
        <dbReference type="Pfam" id="PF00129"/>
    </source>
</evidence>
<dbReference type="GO" id="GO:0005615">
    <property type="term" value="C:extracellular space"/>
    <property type="evidence" value="ECO:0007669"/>
    <property type="project" value="TreeGrafter"/>
</dbReference>
<evidence type="ECO:0000256" key="8">
    <source>
        <dbReference type="ARBA" id="ARBA00023157"/>
    </source>
</evidence>
<feature type="non-terminal residue" evidence="12">
    <location>
        <position position="1"/>
    </location>
</feature>
<comment type="similarity">
    <text evidence="10">Belongs to the MHC class I family.</text>
</comment>
<evidence type="ECO:0000256" key="2">
    <source>
        <dbReference type="ARBA" id="ARBA00022451"/>
    </source>
</evidence>
<evidence type="ECO:0000256" key="5">
    <source>
        <dbReference type="ARBA" id="ARBA00022859"/>
    </source>
</evidence>
<proteinExistence type="inferred from homology"/>
<comment type="subcellular location">
    <subcellularLocation>
        <location evidence="1">Membrane</location>
        <topology evidence="1">Single-pass type I membrane protein</topology>
    </subcellularLocation>
</comment>
<feature type="non-terminal residue" evidence="12">
    <location>
        <position position="120"/>
    </location>
</feature>
<protein>
    <submittedName>
        <fullName evidence="12">HA1F protein</fullName>
    </submittedName>
</protein>
<dbReference type="Pfam" id="PF00129">
    <property type="entry name" value="MHC_I"/>
    <property type="match status" value="1"/>
</dbReference>
<dbReference type="SUPFAM" id="SSF54452">
    <property type="entry name" value="MHC antigen-recognition domain"/>
    <property type="match status" value="1"/>
</dbReference>
<evidence type="ECO:0000256" key="1">
    <source>
        <dbReference type="ARBA" id="ARBA00004479"/>
    </source>
</evidence>
<keyword evidence="3" id="KW-0812">Transmembrane</keyword>
<evidence type="ECO:0000256" key="10">
    <source>
        <dbReference type="RuleBase" id="RU004439"/>
    </source>
</evidence>
<dbReference type="EMBL" id="VWZI01006635">
    <property type="protein sequence ID" value="NXG44129.1"/>
    <property type="molecule type" value="Genomic_DNA"/>
</dbReference>
<keyword evidence="4" id="KW-0732">Signal</keyword>
<dbReference type="InterPro" id="IPR011161">
    <property type="entry name" value="MHC_I-like_Ag-recog"/>
</dbReference>
<dbReference type="PANTHER" id="PTHR16675">
    <property type="entry name" value="MHC CLASS I-RELATED"/>
    <property type="match status" value="1"/>
</dbReference>
<keyword evidence="8" id="KW-1015">Disulfide bond</keyword>
<name>A0A7K9BWP0_9PICI</name>
<dbReference type="PANTHER" id="PTHR16675:SF242">
    <property type="entry name" value="MAJOR HISTOCOMPATIBILITY COMPLEX CLASS I-RELATED GENE PROTEIN"/>
    <property type="match status" value="1"/>
</dbReference>
<keyword evidence="5" id="KW-0391">Immunity</keyword>
<evidence type="ECO:0000256" key="9">
    <source>
        <dbReference type="ARBA" id="ARBA00023180"/>
    </source>
</evidence>
<keyword evidence="13" id="KW-1185">Reference proteome</keyword>
<feature type="domain" description="MHC class I-like antigen recognition-like" evidence="11">
    <location>
        <begin position="6"/>
        <end position="94"/>
    </location>
</feature>